<dbReference type="InterPro" id="IPR012349">
    <property type="entry name" value="Split_barrel_FMN-bd"/>
</dbReference>
<dbReference type="Proteomes" id="UP001596297">
    <property type="component" value="Unassembled WGS sequence"/>
</dbReference>
<protein>
    <submittedName>
        <fullName evidence="2">Flavin reductase family protein</fullName>
        <ecNumber evidence="2">1.-.-.-</ecNumber>
    </submittedName>
</protein>
<gene>
    <name evidence="2" type="ORF">ACFP81_04685</name>
</gene>
<feature type="domain" description="Flavin reductase like" evidence="1">
    <location>
        <begin position="1"/>
        <end position="50"/>
    </location>
</feature>
<reference evidence="3" key="1">
    <citation type="journal article" date="2019" name="Int. J. Syst. Evol. Microbiol.">
        <title>The Global Catalogue of Microorganisms (GCM) 10K type strain sequencing project: providing services to taxonomists for standard genome sequencing and annotation.</title>
        <authorList>
            <consortium name="The Broad Institute Genomics Platform"/>
            <consortium name="The Broad Institute Genome Sequencing Center for Infectious Disease"/>
            <person name="Wu L."/>
            <person name="Ma J."/>
        </authorList>
    </citation>
    <scope>NUCLEOTIDE SEQUENCE [LARGE SCALE GENOMIC DNA]</scope>
    <source>
        <strain evidence="3">CGMCC 1.15772</strain>
    </source>
</reference>
<dbReference type="Pfam" id="PF01613">
    <property type="entry name" value="Flavin_Reduct"/>
    <property type="match status" value="1"/>
</dbReference>
<organism evidence="2 3">
    <name type="scientific">Deinococcus lacus</name>
    <dbReference type="NCBI Taxonomy" id="392561"/>
    <lineage>
        <taxon>Bacteria</taxon>
        <taxon>Thermotogati</taxon>
        <taxon>Deinococcota</taxon>
        <taxon>Deinococci</taxon>
        <taxon>Deinococcales</taxon>
        <taxon>Deinococcaceae</taxon>
        <taxon>Deinococcus</taxon>
    </lineage>
</organism>
<evidence type="ECO:0000259" key="1">
    <source>
        <dbReference type="Pfam" id="PF01613"/>
    </source>
</evidence>
<dbReference type="InterPro" id="IPR002563">
    <property type="entry name" value="Flavin_Rdtase-like_dom"/>
</dbReference>
<sequence length="51" mass="5563">MIGGAVAQLVCRKVQAVEAGDHTLYLGHIEEVQYGEAAPLLYFRGRYAQLG</sequence>
<evidence type="ECO:0000313" key="2">
    <source>
        <dbReference type="EMBL" id="MFC6591377.1"/>
    </source>
</evidence>
<proteinExistence type="predicted"/>
<keyword evidence="3" id="KW-1185">Reference proteome</keyword>
<dbReference type="Gene3D" id="2.30.110.10">
    <property type="entry name" value="Electron Transport, Fmn-binding Protein, Chain A"/>
    <property type="match status" value="1"/>
</dbReference>
<keyword evidence="2" id="KW-0560">Oxidoreductase</keyword>
<accession>A0ABW1YDR1</accession>
<evidence type="ECO:0000313" key="3">
    <source>
        <dbReference type="Proteomes" id="UP001596297"/>
    </source>
</evidence>
<dbReference type="EC" id="1.-.-.-" evidence="2"/>
<dbReference type="RefSeq" id="WP_380082378.1">
    <property type="nucleotide sequence ID" value="NZ_JBHSWD010000001.1"/>
</dbReference>
<name>A0ABW1YDR1_9DEIO</name>
<comment type="caution">
    <text evidence="2">The sequence shown here is derived from an EMBL/GenBank/DDBJ whole genome shotgun (WGS) entry which is preliminary data.</text>
</comment>
<dbReference type="EMBL" id="JBHSWD010000001">
    <property type="protein sequence ID" value="MFC6591377.1"/>
    <property type="molecule type" value="Genomic_DNA"/>
</dbReference>
<dbReference type="SUPFAM" id="SSF50475">
    <property type="entry name" value="FMN-binding split barrel"/>
    <property type="match status" value="1"/>
</dbReference>
<dbReference type="GO" id="GO:0016491">
    <property type="term" value="F:oxidoreductase activity"/>
    <property type="evidence" value="ECO:0007669"/>
    <property type="project" value="UniProtKB-KW"/>
</dbReference>